<dbReference type="PANTHER" id="PTHR30404">
    <property type="entry name" value="N-ACETYLMURAMOYL-L-ALANINE AMIDASE"/>
    <property type="match status" value="1"/>
</dbReference>
<dbReference type="GO" id="GO:0009253">
    <property type="term" value="P:peptidoglycan catabolic process"/>
    <property type="evidence" value="ECO:0007669"/>
    <property type="project" value="InterPro"/>
</dbReference>
<evidence type="ECO:0000313" key="3">
    <source>
        <dbReference type="EMBL" id="OZU87704.1"/>
    </source>
</evidence>
<dbReference type="InterPro" id="IPR050695">
    <property type="entry name" value="N-acetylmuramoyl_amidase_3"/>
</dbReference>
<evidence type="ECO:0000313" key="4">
    <source>
        <dbReference type="Proteomes" id="UP000216498"/>
    </source>
</evidence>
<evidence type="ECO:0000259" key="2">
    <source>
        <dbReference type="Pfam" id="PF01520"/>
    </source>
</evidence>
<keyword evidence="1" id="KW-0378">Hydrolase</keyword>
<keyword evidence="4" id="KW-1185">Reference proteome</keyword>
<name>A0A265N8C1_9BACI</name>
<dbReference type="AlphaFoldDB" id="A0A265N8C1"/>
<accession>A0A265N8C1</accession>
<dbReference type="PANTHER" id="PTHR30404:SF0">
    <property type="entry name" value="N-ACETYLMURAMOYL-L-ALANINE AMIDASE AMIC"/>
    <property type="match status" value="1"/>
</dbReference>
<dbReference type="CDD" id="cd02696">
    <property type="entry name" value="MurNAc-LAA"/>
    <property type="match status" value="1"/>
</dbReference>
<dbReference type="SUPFAM" id="SSF53187">
    <property type="entry name" value="Zn-dependent exopeptidases"/>
    <property type="match status" value="1"/>
</dbReference>
<proteinExistence type="predicted"/>
<reference evidence="3 4" key="1">
    <citation type="submission" date="2017-08" db="EMBL/GenBank/DDBJ databases">
        <title>Virgibacillus indicus sp. nov. and Virgibacillus profoundi sp. nov, two moderately halophilic bacteria isolated from marine sediment by using the Microfluidic Streak Plate.</title>
        <authorList>
            <person name="Xu B."/>
            <person name="Hu B."/>
            <person name="Wang J."/>
            <person name="Zhu Y."/>
            <person name="Huang L."/>
            <person name="Du W."/>
            <person name="Huang Y."/>
        </authorList>
    </citation>
    <scope>NUCLEOTIDE SEQUENCE [LARGE SCALE GENOMIC DNA]</scope>
    <source>
        <strain evidence="3 4">IO3-P2-C2</strain>
    </source>
</reference>
<dbReference type="Gene3D" id="3.40.630.40">
    <property type="entry name" value="Zn-dependent exopeptidases"/>
    <property type="match status" value="1"/>
</dbReference>
<dbReference type="InterPro" id="IPR002508">
    <property type="entry name" value="MurNAc-LAA_cat"/>
</dbReference>
<dbReference type="OrthoDB" id="9763643at2"/>
<sequence length="328" mass="36412">MERKRLNKSKIRHSIECLVINLWKGVDLNGAIPILIIDPGHGGKDPGGGINKYWKEKDMVLDISLYQYNRFKDLGVPIAITRTTDKYLDSGTRSAIVRNSGAKDCISNHINSGGGQGAEMIHSIFNDGKMAQAIADGLKEAGQNVRRVFTRKSGSGDYYYMHRETGNVSTTIVEYGFADNKTDTDRIRKHWKKYAESVVRSYCEYRGHKYSAPGKPLPGLVIDGRLGKNTTIAWQKAMGTPADGIISGQYRNSSTKPILSVDFGPEYTGSILIKAWQRKIGAKPDGFIGPETIRKSQKYLGTPVDGEIWNPSAMVKELQRRLNKGTLV</sequence>
<organism evidence="3 4">
    <name type="scientific">Virgibacillus indicus</name>
    <dbReference type="NCBI Taxonomy" id="2024554"/>
    <lineage>
        <taxon>Bacteria</taxon>
        <taxon>Bacillati</taxon>
        <taxon>Bacillota</taxon>
        <taxon>Bacilli</taxon>
        <taxon>Bacillales</taxon>
        <taxon>Bacillaceae</taxon>
        <taxon>Virgibacillus</taxon>
    </lineage>
</organism>
<dbReference type="EMBL" id="NPMS01000008">
    <property type="protein sequence ID" value="OZU87704.1"/>
    <property type="molecule type" value="Genomic_DNA"/>
</dbReference>
<evidence type="ECO:0000256" key="1">
    <source>
        <dbReference type="ARBA" id="ARBA00022801"/>
    </source>
</evidence>
<comment type="caution">
    <text evidence="3">The sequence shown here is derived from an EMBL/GenBank/DDBJ whole genome shotgun (WGS) entry which is preliminary data.</text>
</comment>
<feature type="domain" description="MurNAc-LAA" evidence="2">
    <location>
        <begin position="36"/>
        <end position="199"/>
    </location>
</feature>
<dbReference type="GO" id="GO:0030288">
    <property type="term" value="C:outer membrane-bounded periplasmic space"/>
    <property type="evidence" value="ECO:0007669"/>
    <property type="project" value="TreeGrafter"/>
</dbReference>
<gene>
    <name evidence="3" type="ORF">CIL03_15165</name>
</gene>
<dbReference type="Proteomes" id="UP000216498">
    <property type="component" value="Unassembled WGS sequence"/>
</dbReference>
<dbReference type="GO" id="GO:0008745">
    <property type="term" value="F:N-acetylmuramoyl-L-alanine amidase activity"/>
    <property type="evidence" value="ECO:0007669"/>
    <property type="project" value="InterPro"/>
</dbReference>
<protein>
    <recommendedName>
        <fullName evidence="2">MurNAc-LAA domain-containing protein</fullName>
    </recommendedName>
</protein>
<dbReference type="Pfam" id="PF01520">
    <property type="entry name" value="Amidase_3"/>
    <property type="match status" value="1"/>
</dbReference>